<reference evidence="2 3" key="1">
    <citation type="journal article" date="2010" name="Nat. Biotechnol.">
        <title>Genome sequence of the model mushroom Schizophyllum commune.</title>
        <authorList>
            <person name="Ohm R.A."/>
            <person name="de Jong J.F."/>
            <person name="Lugones L.G."/>
            <person name="Aerts A."/>
            <person name="Kothe E."/>
            <person name="Stajich J.E."/>
            <person name="de Vries R.P."/>
            <person name="Record E."/>
            <person name="Levasseur A."/>
            <person name="Baker S.E."/>
            <person name="Bartholomew K.A."/>
            <person name="Coutinho P.M."/>
            <person name="Erdmann S."/>
            <person name="Fowler T.J."/>
            <person name="Gathman A.C."/>
            <person name="Lombard V."/>
            <person name="Henrissat B."/>
            <person name="Knabe N."/>
            <person name="Kuees U."/>
            <person name="Lilly W.W."/>
            <person name="Lindquist E."/>
            <person name="Lucas S."/>
            <person name="Magnuson J.K."/>
            <person name="Piumi F."/>
            <person name="Raudaskoski M."/>
            <person name="Salamov A."/>
            <person name="Schmutz J."/>
            <person name="Schwarze F.W.M.R."/>
            <person name="vanKuyk P.A."/>
            <person name="Horton J.S."/>
            <person name="Grigoriev I.V."/>
            <person name="Woesten H.A.B."/>
        </authorList>
    </citation>
    <scope>NUCLEOTIDE SEQUENCE [LARGE SCALE GENOMIC DNA]</scope>
    <source>
        <strain evidence="3">H4-8 / FGSC 9210</strain>
    </source>
</reference>
<keyword evidence="3" id="KW-1185">Reference proteome</keyword>
<dbReference type="GeneID" id="9595060"/>
<dbReference type="EMBL" id="GL377302">
    <property type="protein sequence ID" value="EFJ02812.1"/>
    <property type="molecule type" value="Genomic_DNA"/>
</dbReference>
<feature type="compositionally biased region" description="Low complexity" evidence="1">
    <location>
        <begin position="616"/>
        <end position="635"/>
    </location>
</feature>
<feature type="region of interest" description="Disordered" evidence="1">
    <location>
        <begin position="616"/>
        <end position="650"/>
    </location>
</feature>
<sequence length="1010" mass="115164">MPEVPEVNVWLRRLLKCLLKLYKKKKQWPKGVLCSPLTNECALIDEHEPSGVVQIFPITFALGTRTKPYTTVPSVDNAEYQASGTMEKELALHPQDMTSKFTISRSKNQLWEYLLRRMDPGAVYAARRNKQLAIAAGHHCLIFRFGLEGHLMRFTRQDFDEIIAMDVPGPNKNKSKAARLRSFKVPARFCEALSSETDNRTVNILAALVLDDWVWAVVDFARLVQMHVVSIGRHFVEEDLQPSSAIWPRLWAGFQAGPDWLIEYPLVLNELDLWRQEVRTRRLHTPLVNALCDPSLLPFNAFGRHTANDAAHGMGVFPNTPISAFVDDDLVFKQFTHSLKSYLAQFDSPEYLNAMVSLPSSSNPFAFNHVPHKTYVDRYIHVFRRSDVWVSAPLYNHLLVHGLLDKDHVIGQPYRPIALEERTTTFKKLDVVYYHKPYDTFTVIQAKVPDDWIHLALGGYKPVRGPIRDIRTSGYQTAIGISDFRENKLNMRDIKRSVAALCVPGRKGKEKAGVGRPTRTPTVATLRRELSQIERITEKSRASSVDDPASDSEDDDYNNEDEIELENSSYAPEEEDKISTQYADLQTAIQLFDGENQAQPIAKSARTAHRFSATSVATADAAMAPARRSARSSTAGGSEKRSASPLPLDPDIQTRQKRIISACDVASSPLTTSALPKYLIETAPTCALPSWLSSARDRWIWQLSENNLRAEDWDDMSVAETRAVEKLLSDRYEDTTPLATPAPQRRAALVTVLSSKIRRRCQKTRGTRRRRAQRASFRKDQTLTFITHLMSLHSGIAARWAMPHGASTLQRRPLFPSPPIRPRHRRIHPPRHPPAHPHPRDTFVFPRAFPSTHPLLEWLLPPLPPPLLRLSQPPQAQDPPLHWPVLCEEAHSNEEAEFEAFKVRISKICKFHDAAAQQDIRLAVERLKLRKEHRAHGTERSVAREQERALVTQHEMNMLNLHRNKEEERHRMVAEERKKRRAEIEWCIELQHVLKCRTLESRAHLATPKP</sequence>
<dbReference type="eggNOG" id="ENOG502SPCJ">
    <property type="taxonomic scope" value="Eukaryota"/>
</dbReference>
<protein>
    <submittedName>
        <fullName evidence="2">Uncharacterized protein</fullName>
    </submittedName>
</protein>
<proteinExistence type="predicted"/>
<evidence type="ECO:0000313" key="3">
    <source>
        <dbReference type="Proteomes" id="UP000007431"/>
    </source>
</evidence>
<gene>
    <name evidence="2" type="ORF">SCHCODRAFT_102220</name>
</gene>
<accession>D8PMI6</accession>
<dbReference type="HOGENOM" id="CLU_297937_0_0_1"/>
<evidence type="ECO:0000256" key="1">
    <source>
        <dbReference type="SAM" id="MobiDB-lite"/>
    </source>
</evidence>
<name>D8PMI6_SCHCM</name>
<feature type="region of interest" description="Disordered" evidence="1">
    <location>
        <begin position="535"/>
        <end position="577"/>
    </location>
</feature>
<organism evidence="3">
    <name type="scientific">Schizophyllum commune (strain H4-8 / FGSC 9210)</name>
    <name type="common">Split gill fungus</name>
    <dbReference type="NCBI Taxonomy" id="578458"/>
    <lineage>
        <taxon>Eukaryota</taxon>
        <taxon>Fungi</taxon>
        <taxon>Dikarya</taxon>
        <taxon>Basidiomycota</taxon>
        <taxon>Agaricomycotina</taxon>
        <taxon>Agaricomycetes</taxon>
        <taxon>Agaricomycetidae</taxon>
        <taxon>Agaricales</taxon>
        <taxon>Schizophyllaceae</taxon>
        <taxon>Schizophyllum</taxon>
    </lineage>
</organism>
<dbReference type="AlphaFoldDB" id="D8PMI6"/>
<dbReference type="InParanoid" id="D8PMI6"/>
<feature type="compositionally biased region" description="Acidic residues" evidence="1">
    <location>
        <begin position="548"/>
        <end position="565"/>
    </location>
</feature>
<dbReference type="Proteomes" id="UP000007431">
    <property type="component" value="Unassembled WGS sequence"/>
</dbReference>
<evidence type="ECO:0000313" key="2">
    <source>
        <dbReference type="EMBL" id="EFJ02812.1"/>
    </source>
</evidence>
<dbReference type="VEuPathDB" id="FungiDB:SCHCODRAFT_02501057"/>
<dbReference type="KEGG" id="scm:SCHCO_02501057"/>
<feature type="non-terminal residue" evidence="2">
    <location>
        <position position="1010"/>
    </location>
</feature>
<dbReference type="RefSeq" id="XP_003037714.1">
    <property type="nucleotide sequence ID" value="XM_003037668.1"/>
</dbReference>
<dbReference type="OrthoDB" id="3040495at2759"/>